<dbReference type="GO" id="GO:0005737">
    <property type="term" value="C:cytoplasm"/>
    <property type="evidence" value="ECO:0007669"/>
    <property type="project" value="EnsemblFungi"/>
</dbReference>
<evidence type="ECO:0000313" key="13">
    <source>
        <dbReference type="Proteomes" id="UP000076874"/>
    </source>
</evidence>
<feature type="domain" description="Aminoacyl-tRNA synthetase class Ia" evidence="10">
    <location>
        <begin position="34"/>
        <end position="114"/>
    </location>
</feature>
<comment type="catalytic activity">
    <reaction evidence="9">
        <text>tRNA(Leu) + L-leucine + ATP = L-leucyl-tRNA(Leu) + AMP + diphosphate</text>
        <dbReference type="Rhea" id="RHEA:11688"/>
        <dbReference type="Rhea" id="RHEA-COMP:9613"/>
        <dbReference type="Rhea" id="RHEA-COMP:9622"/>
        <dbReference type="ChEBI" id="CHEBI:30616"/>
        <dbReference type="ChEBI" id="CHEBI:33019"/>
        <dbReference type="ChEBI" id="CHEBI:57427"/>
        <dbReference type="ChEBI" id="CHEBI:78442"/>
        <dbReference type="ChEBI" id="CHEBI:78494"/>
        <dbReference type="ChEBI" id="CHEBI:456215"/>
        <dbReference type="EC" id="6.1.1.4"/>
    </reaction>
</comment>
<evidence type="ECO:0000256" key="2">
    <source>
        <dbReference type="ARBA" id="ARBA00013164"/>
    </source>
</evidence>
<name>A0A162J6P4_9HYPO</name>
<gene>
    <name evidence="12" type="ORF">SPI_03169</name>
</gene>
<dbReference type="NCBIfam" id="TIGR00395">
    <property type="entry name" value="leuS_arch"/>
    <property type="match status" value="1"/>
</dbReference>
<sequence>MDAPDANVVGSERTLKLENTEKRDTLIADEIRFQEEWANAKLFEQDAPLPSEPDQDKLFTTMAYPYMNGSLHAGHCFTFSKVEFMTGFARMEGRRALLPQGFHCTGMPIKAAAECPRKILTDDPRGCHTDKLKREVEMFGQNFEGADVEEVLVLRPAPGAASADAPSAAPAAAAQAKTDLGKFSSSKSKAVAKAGKTKYQFQIMLSLGFSIDEIHKFTEPEYWLQVFPDRCRTDLSRMGARVDWRRSFVTTPANPYYDSFVRWQMNRLKELGKIKFGKRYTVYSPKDGQACLDHDRSSGEGITVQEYVALKMKALEWSDKAKQVIGDKLPAGADVYFIPATLRPETMYGQICCFVGPTVAYGIFEVPIGNEGKSEYYLCTERAARNMAYQNVLPWGKFTSVVQLLGSDVVGTLVNAPLSVYEKVYILPMQTLKPTKGTGVVTCVPSDSPDDYATVTELQRKPAYYGVDKAWLEKDILPIIQTPTSNLIAKDLVEKLKINSPKDTKLLEQAKEQAYKEGFYQGTMLIGEHKGTSVQDAKPLIRKQLIDAGLAFNYAEPDGEVISRSADVCVAAYLDQWYLNYGTTENGGDGAWCQQVLDALEDGTVNCFYPEARHAFEQTLNWLGHWACSRSYGLGTKLPWDHSQLVESLSDSTVYMAYYTVCLYLHGDVFGKTPGKASKPITPEQMTDEVWDYVFCRTDSVASDIPKADLEAMRREFEYFYPLDARISGKDLINNHLTFCLYHHAALFPKKYWPRGMRVNGHLLVNGQKMSKSTGNFLTLREATEKFGADATRVALADAGDGIEDANFEETVANATILRLYELRRWAQETLEDESLRRGELRLFDKMFDNEMNTLVAETKKRYQGTLFKLALKSGFYDFTASRDWYRDITKASGDGMHHGLVKRYIELQALLLTPIAPHCSEYLWRDLLKHETSIQNALYPTVPAADPSLSAARNYIRNTTSNITAAESQQAKKLAKGKAATFDPKKPKKLTVFVAEAFPAWQDNCIELARQVLASAGTFDVKAVTGKMDKAELKRSMPFIQALKRRIDGGEDAGQVFDRKLPFNELDTLEAMVPGLKQTVPKLEAVMIVAVKPGAASGTVYKGDGTALATLPPPAASATPGSPSFFFENL</sequence>
<keyword evidence="7 12" id="KW-0030">Aminoacyl-tRNA synthetase</keyword>
<organism evidence="12 13">
    <name type="scientific">Niveomyces insectorum RCEF 264</name>
    <dbReference type="NCBI Taxonomy" id="1081102"/>
    <lineage>
        <taxon>Eukaryota</taxon>
        <taxon>Fungi</taxon>
        <taxon>Dikarya</taxon>
        <taxon>Ascomycota</taxon>
        <taxon>Pezizomycotina</taxon>
        <taxon>Sordariomycetes</taxon>
        <taxon>Hypocreomycetidae</taxon>
        <taxon>Hypocreales</taxon>
        <taxon>Cordycipitaceae</taxon>
        <taxon>Niveomyces</taxon>
    </lineage>
</organism>
<comment type="caution">
    <text evidence="12">The sequence shown here is derived from an EMBL/GenBank/DDBJ whole genome shotgun (WGS) entry which is preliminary data.</text>
</comment>
<dbReference type="Gene3D" id="3.90.740.10">
    <property type="entry name" value="Valyl/Leucyl/Isoleucyl-tRNA synthetase, editing domain"/>
    <property type="match status" value="1"/>
</dbReference>
<keyword evidence="3" id="KW-0436">Ligase</keyword>
<evidence type="ECO:0000256" key="7">
    <source>
        <dbReference type="ARBA" id="ARBA00023146"/>
    </source>
</evidence>
<dbReference type="InterPro" id="IPR004493">
    <property type="entry name" value="Leu-tRNA-synth_Ia_arc/euk"/>
</dbReference>
<evidence type="ECO:0000259" key="10">
    <source>
        <dbReference type="Pfam" id="PF00133"/>
    </source>
</evidence>
<dbReference type="EC" id="6.1.1.4" evidence="2"/>
<dbReference type="Proteomes" id="UP000076874">
    <property type="component" value="Unassembled WGS sequence"/>
</dbReference>
<evidence type="ECO:0000256" key="4">
    <source>
        <dbReference type="ARBA" id="ARBA00022741"/>
    </source>
</evidence>
<dbReference type="GO" id="GO:0002161">
    <property type="term" value="F:aminoacyl-tRNA deacylase activity"/>
    <property type="evidence" value="ECO:0007669"/>
    <property type="project" value="InterPro"/>
</dbReference>
<feature type="domain" description="Methionyl/Valyl/Leucyl/Isoleucyl-tRNA synthetase anticodon-binding" evidence="11">
    <location>
        <begin position="845"/>
        <end position="968"/>
    </location>
</feature>
<dbReference type="GO" id="GO:1903432">
    <property type="term" value="P:regulation of TORC1 signaling"/>
    <property type="evidence" value="ECO:0007669"/>
    <property type="project" value="EnsemblFungi"/>
</dbReference>
<dbReference type="CDD" id="cd07959">
    <property type="entry name" value="Anticodon_Ia_Leu_AEc"/>
    <property type="match status" value="1"/>
</dbReference>
<keyword evidence="13" id="KW-1185">Reference proteome</keyword>
<dbReference type="PANTHER" id="PTHR45794:SF1">
    <property type="entry name" value="LEUCINE--TRNA LIGASE, CYTOPLASMIC"/>
    <property type="match status" value="1"/>
</dbReference>
<dbReference type="GO" id="GO:1990825">
    <property type="term" value="F:sequence-specific mRNA binding"/>
    <property type="evidence" value="ECO:0007669"/>
    <property type="project" value="EnsemblFungi"/>
</dbReference>
<dbReference type="Gene3D" id="3.40.50.620">
    <property type="entry name" value="HUPs"/>
    <property type="match status" value="2"/>
</dbReference>
<dbReference type="AlphaFoldDB" id="A0A162J6P4"/>
<protein>
    <recommendedName>
        <fullName evidence="2">leucine--tRNA ligase</fullName>
        <ecNumber evidence="2">6.1.1.4</ecNumber>
    </recommendedName>
    <alternativeName>
        <fullName evidence="8">Leucyl-tRNA synthetase</fullName>
    </alternativeName>
</protein>
<proteinExistence type="inferred from homology"/>
<dbReference type="FunFam" id="3.90.740.10:FF:000001">
    <property type="entry name" value="Leucine--tRNA ligase, cytoplasmic"/>
    <property type="match status" value="1"/>
</dbReference>
<evidence type="ECO:0000313" key="12">
    <source>
        <dbReference type="EMBL" id="OAA64522.1"/>
    </source>
</evidence>
<dbReference type="STRING" id="1081102.A0A162J6P4"/>
<comment type="similarity">
    <text evidence="1">Belongs to the class-I aminoacyl-tRNA synthetase family.</text>
</comment>
<dbReference type="Pfam" id="PF08264">
    <property type="entry name" value="Anticodon_1"/>
    <property type="match status" value="1"/>
</dbReference>
<dbReference type="OrthoDB" id="10249672at2759"/>
<evidence type="ECO:0000259" key="11">
    <source>
        <dbReference type="Pfam" id="PF08264"/>
    </source>
</evidence>
<accession>A0A162J6P4</accession>
<keyword evidence="4" id="KW-0547">Nucleotide-binding</keyword>
<evidence type="ECO:0000256" key="1">
    <source>
        <dbReference type="ARBA" id="ARBA00005594"/>
    </source>
</evidence>
<dbReference type="GO" id="GO:0006429">
    <property type="term" value="P:leucyl-tRNA aminoacylation"/>
    <property type="evidence" value="ECO:0007669"/>
    <property type="project" value="EnsemblFungi"/>
</dbReference>
<dbReference type="InterPro" id="IPR002300">
    <property type="entry name" value="aa-tRNA-synth_Ia"/>
</dbReference>
<evidence type="ECO:0000256" key="8">
    <source>
        <dbReference type="ARBA" id="ARBA00030520"/>
    </source>
</evidence>
<dbReference type="InterPro" id="IPR014729">
    <property type="entry name" value="Rossmann-like_a/b/a_fold"/>
</dbReference>
<dbReference type="Pfam" id="PF00133">
    <property type="entry name" value="tRNA-synt_1"/>
    <property type="match status" value="2"/>
</dbReference>
<dbReference type="EMBL" id="AZHD01000004">
    <property type="protein sequence ID" value="OAA64522.1"/>
    <property type="molecule type" value="Genomic_DNA"/>
</dbReference>
<dbReference type="InterPro" id="IPR009008">
    <property type="entry name" value="Val/Leu/Ile-tRNA-synth_edit"/>
</dbReference>
<dbReference type="Gene3D" id="1.10.730.10">
    <property type="entry name" value="Isoleucyl-tRNA Synthetase, Domain 1"/>
    <property type="match status" value="1"/>
</dbReference>
<evidence type="ECO:0000256" key="5">
    <source>
        <dbReference type="ARBA" id="ARBA00022840"/>
    </source>
</evidence>
<feature type="domain" description="Aminoacyl-tRNA synthetase class Ia" evidence="10">
    <location>
        <begin position="223"/>
        <end position="808"/>
    </location>
</feature>
<evidence type="ECO:0000256" key="9">
    <source>
        <dbReference type="ARBA" id="ARBA00047469"/>
    </source>
</evidence>
<keyword evidence="5" id="KW-0067">ATP-binding</keyword>
<dbReference type="SUPFAM" id="SSF50677">
    <property type="entry name" value="ValRS/IleRS/LeuRS editing domain"/>
    <property type="match status" value="1"/>
</dbReference>
<dbReference type="GO" id="GO:0004823">
    <property type="term" value="F:leucine-tRNA ligase activity"/>
    <property type="evidence" value="ECO:0007669"/>
    <property type="project" value="UniProtKB-EC"/>
</dbReference>
<dbReference type="SUPFAM" id="SSF47323">
    <property type="entry name" value="Anticodon-binding domain of a subclass of class I aminoacyl-tRNA synthetases"/>
    <property type="match status" value="1"/>
</dbReference>
<dbReference type="InterPro" id="IPR013155">
    <property type="entry name" value="M/V/L/I-tRNA-synth_anticd-bd"/>
</dbReference>
<evidence type="ECO:0000256" key="6">
    <source>
        <dbReference type="ARBA" id="ARBA00022917"/>
    </source>
</evidence>
<dbReference type="InterPro" id="IPR009080">
    <property type="entry name" value="tRNAsynth_Ia_anticodon-bd"/>
</dbReference>
<keyword evidence="6" id="KW-0648">Protein biosynthesis</keyword>
<evidence type="ECO:0000256" key="3">
    <source>
        <dbReference type="ARBA" id="ARBA00022598"/>
    </source>
</evidence>
<dbReference type="PANTHER" id="PTHR45794">
    <property type="entry name" value="LEUCYL-TRNA SYNTHETASE"/>
    <property type="match status" value="1"/>
</dbReference>
<dbReference type="GO" id="GO:0005524">
    <property type="term" value="F:ATP binding"/>
    <property type="evidence" value="ECO:0007669"/>
    <property type="project" value="UniProtKB-KW"/>
</dbReference>
<dbReference type="SUPFAM" id="SSF52374">
    <property type="entry name" value="Nucleotidylyl transferase"/>
    <property type="match status" value="1"/>
</dbReference>
<reference evidence="12 13" key="1">
    <citation type="journal article" date="2016" name="Genome Biol. Evol.">
        <title>Divergent and convergent evolution of fungal pathogenicity.</title>
        <authorList>
            <person name="Shang Y."/>
            <person name="Xiao G."/>
            <person name="Zheng P."/>
            <person name="Cen K."/>
            <person name="Zhan S."/>
            <person name="Wang C."/>
        </authorList>
    </citation>
    <scope>NUCLEOTIDE SEQUENCE [LARGE SCALE GENOMIC DNA]</scope>
    <source>
        <strain evidence="12 13">RCEF 264</strain>
    </source>
</reference>